<gene>
    <name evidence="2" type="ORF">ESCO_003999</name>
</gene>
<feature type="transmembrane region" description="Helical" evidence="1">
    <location>
        <begin position="263"/>
        <end position="286"/>
    </location>
</feature>
<organism evidence="2 3">
    <name type="scientific">Escovopsis weberi</name>
    <dbReference type="NCBI Taxonomy" id="150374"/>
    <lineage>
        <taxon>Eukaryota</taxon>
        <taxon>Fungi</taxon>
        <taxon>Dikarya</taxon>
        <taxon>Ascomycota</taxon>
        <taxon>Pezizomycotina</taxon>
        <taxon>Sordariomycetes</taxon>
        <taxon>Hypocreomycetidae</taxon>
        <taxon>Hypocreales</taxon>
        <taxon>Hypocreaceae</taxon>
        <taxon>Escovopsis</taxon>
    </lineage>
</organism>
<evidence type="ECO:0000256" key="1">
    <source>
        <dbReference type="SAM" id="Phobius"/>
    </source>
</evidence>
<comment type="caution">
    <text evidence="2">The sequence shown here is derived from an EMBL/GenBank/DDBJ whole genome shotgun (WGS) entry which is preliminary data.</text>
</comment>
<feature type="transmembrane region" description="Helical" evidence="1">
    <location>
        <begin position="147"/>
        <end position="168"/>
    </location>
</feature>
<evidence type="ECO:0000313" key="2">
    <source>
        <dbReference type="EMBL" id="KOS22948.1"/>
    </source>
</evidence>
<keyword evidence="1" id="KW-0472">Membrane</keyword>
<accession>A0A0M8N135</accession>
<keyword evidence="3" id="KW-1185">Reference proteome</keyword>
<keyword evidence="1" id="KW-0812">Transmembrane</keyword>
<feature type="transmembrane region" description="Helical" evidence="1">
    <location>
        <begin position="111"/>
        <end position="135"/>
    </location>
</feature>
<feature type="transmembrane region" description="Helical" evidence="1">
    <location>
        <begin position="292"/>
        <end position="317"/>
    </location>
</feature>
<name>A0A0M8N135_ESCWE</name>
<dbReference type="OrthoDB" id="5215911at2759"/>
<dbReference type="InterPro" id="IPR036259">
    <property type="entry name" value="MFS_trans_sf"/>
</dbReference>
<proteinExistence type="predicted"/>
<reference evidence="2 3" key="1">
    <citation type="submission" date="2015-07" db="EMBL/GenBank/DDBJ databases">
        <title>The genome of the fungus Escovopsis weberi, a specialized disease agent of ant agriculture.</title>
        <authorList>
            <person name="de Man T.J."/>
            <person name="Stajich J.E."/>
            <person name="Kubicek C.P."/>
            <person name="Chenthamara K."/>
            <person name="Atanasova L."/>
            <person name="Druzhinina I.S."/>
            <person name="Birnbaum S."/>
            <person name="Barribeau S.M."/>
            <person name="Teiling C."/>
            <person name="Suen G."/>
            <person name="Currie C."/>
            <person name="Gerardo N.M."/>
        </authorList>
    </citation>
    <scope>NUCLEOTIDE SEQUENCE [LARGE SCALE GENOMIC DNA]</scope>
</reference>
<keyword evidence="1" id="KW-1133">Transmembrane helix</keyword>
<evidence type="ECO:0000313" key="3">
    <source>
        <dbReference type="Proteomes" id="UP000053831"/>
    </source>
</evidence>
<dbReference type="EMBL" id="LGSR01000002">
    <property type="protein sequence ID" value="KOS22948.1"/>
    <property type="molecule type" value="Genomic_DNA"/>
</dbReference>
<dbReference type="Proteomes" id="UP000053831">
    <property type="component" value="Unassembled WGS sequence"/>
</dbReference>
<sequence>MWGSPIVGGVISHKSQTFTAQYRFICAFFLIALPLLVIGAPETAFDRAGAAVAPTPNSAFVPPASWAGPELENGDFKLSRKTLKPWSFKGDARLSTLVFQILRAFAAPTTILVFLLTFIPYVVLWCLASSLAQLLSPSPKDMDPPHIGVVMSGPLLLAVLSICCLLFYRTSYSKLTCRTTYLIVAGGTTCAVAGVLAYGLYLHQHIHHSGKHIKHNLPLLSFQLGLVAAGSDALGATIRPLLSRSASFTASSMAVAQRSIGNMYSAVIVMRNLFAGLFVLAMPWIVSAAGGLKWTAIIVGSVQAGLMILIVGLMLFLDESIWKLDGKVMGLLDLRSLRISAGFFDSD</sequence>
<dbReference type="SUPFAM" id="SSF103473">
    <property type="entry name" value="MFS general substrate transporter"/>
    <property type="match status" value="1"/>
</dbReference>
<protein>
    <submittedName>
        <fullName evidence="2">Uncharacterized protein</fullName>
    </submittedName>
</protein>
<feature type="transmembrane region" description="Helical" evidence="1">
    <location>
        <begin position="20"/>
        <end position="38"/>
    </location>
</feature>
<feature type="transmembrane region" description="Helical" evidence="1">
    <location>
        <begin position="180"/>
        <end position="201"/>
    </location>
</feature>
<dbReference type="AlphaFoldDB" id="A0A0M8N135"/>
<feature type="transmembrane region" description="Helical" evidence="1">
    <location>
        <begin position="221"/>
        <end position="242"/>
    </location>
</feature>